<evidence type="ECO:0000313" key="2">
    <source>
        <dbReference type="EMBL" id="MXQ08794.1"/>
    </source>
</evidence>
<dbReference type="Proteomes" id="UP000480350">
    <property type="component" value="Unassembled WGS sequence"/>
</dbReference>
<feature type="transmembrane region" description="Helical" evidence="1">
    <location>
        <begin position="110"/>
        <end position="132"/>
    </location>
</feature>
<dbReference type="RefSeq" id="WP_160764693.1">
    <property type="nucleotide sequence ID" value="NZ_WUPT01000002.1"/>
</dbReference>
<keyword evidence="3" id="KW-1185">Reference proteome</keyword>
<dbReference type="AlphaFoldDB" id="A0A7C9MY23"/>
<comment type="caution">
    <text evidence="2">The sequence shown here is derived from an EMBL/GenBank/DDBJ whole genome shotgun (WGS) entry which is preliminary data.</text>
</comment>
<keyword evidence="1" id="KW-0472">Membrane</keyword>
<accession>A0A7C9MY23</accession>
<evidence type="ECO:0000256" key="1">
    <source>
        <dbReference type="SAM" id="Phobius"/>
    </source>
</evidence>
<reference evidence="2 3" key="1">
    <citation type="submission" date="2019-12" db="EMBL/GenBank/DDBJ databases">
        <authorList>
            <person name="Lee S.D."/>
        </authorList>
    </citation>
    <scope>NUCLEOTIDE SEQUENCE [LARGE SCALE GENOMIC DNA]</scope>
    <source>
        <strain evidence="2 3">GH1-50</strain>
    </source>
</reference>
<keyword evidence="1" id="KW-1133">Transmembrane helix</keyword>
<sequence>MQVLTLYAVTAVIFLALDAVMLNTVIAPMFREALGDQVLDSPRFAAAAVFYLFYVLGLLILVSWPAFRDGDIVRALWQGALLGAVAYGTYEMTNYATLRDWQPHMVATDWAWGTVLIAVSSAGGVWATRALFGPA</sequence>
<proteinExistence type="predicted"/>
<dbReference type="InterPro" id="IPR018687">
    <property type="entry name" value="DUF2177_membr"/>
</dbReference>
<organism evidence="2 3">
    <name type="scientific">Kangsaoukella pontilimi</name>
    <dbReference type="NCBI Taxonomy" id="2691042"/>
    <lineage>
        <taxon>Bacteria</taxon>
        <taxon>Pseudomonadati</taxon>
        <taxon>Pseudomonadota</taxon>
        <taxon>Alphaproteobacteria</taxon>
        <taxon>Rhodobacterales</taxon>
        <taxon>Paracoccaceae</taxon>
        <taxon>Kangsaoukella</taxon>
    </lineage>
</organism>
<gene>
    <name evidence="2" type="ORF">GQ651_13130</name>
</gene>
<feature type="transmembrane region" description="Helical" evidence="1">
    <location>
        <begin position="45"/>
        <end position="65"/>
    </location>
</feature>
<name>A0A7C9MY23_9RHOB</name>
<keyword evidence="1" id="KW-0812">Transmembrane</keyword>
<dbReference type="EMBL" id="WUPT01000002">
    <property type="protein sequence ID" value="MXQ08794.1"/>
    <property type="molecule type" value="Genomic_DNA"/>
</dbReference>
<reference evidence="2 3" key="2">
    <citation type="submission" date="2020-03" db="EMBL/GenBank/DDBJ databases">
        <title>Kangsaoukella pontilimi gen. nov., sp. nov., a new member of the family Rhodobacteraceae isolated from a tidal mudflat.</title>
        <authorList>
            <person name="Kim I.S."/>
        </authorList>
    </citation>
    <scope>NUCLEOTIDE SEQUENCE [LARGE SCALE GENOMIC DNA]</scope>
    <source>
        <strain evidence="2 3">GH1-50</strain>
    </source>
</reference>
<protein>
    <submittedName>
        <fullName evidence="2">DUF2177 family protein</fullName>
    </submittedName>
</protein>
<evidence type="ECO:0000313" key="3">
    <source>
        <dbReference type="Proteomes" id="UP000480350"/>
    </source>
</evidence>
<feature type="transmembrane region" description="Helical" evidence="1">
    <location>
        <begin position="72"/>
        <end position="90"/>
    </location>
</feature>
<dbReference type="Pfam" id="PF09945">
    <property type="entry name" value="DUF2177"/>
    <property type="match status" value="1"/>
</dbReference>